<dbReference type="Pfam" id="PF07963">
    <property type="entry name" value="N_methyl"/>
    <property type="match status" value="1"/>
</dbReference>
<comment type="subcellular location">
    <subcellularLocation>
        <location evidence="1">Cell inner membrane</location>
        <topology evidence="1">Single-pass membrane protein</topology>
    </subcellularLocation>
</comment>
<dbReference type="InterPro" id="IPR045584">
    <property type="entry name" value="Pilin-like"/>
</dbReference>
<keyword evidence="5" id="KW-0488">Methylation</keyword>
<name>A0A272EQY6_9RHOO</name>
<dbReference type="NCBIfam" id="TIGR01711">
    <property type="entry name" value="gspJ"/>
    <property type="match status" value="1"/>
</dbReference>
<evidence type="ECO:0000256" key="6">
    <source>
        <dbReference type="ARBA" id="ARBA00022519"/>
    </source>
</evidence>
<organism evidence="12 13">
    <name type="scientific">Candidatus Dactylopiibacterium carminicum</name>
    <dbReference type="NCBI Taxonomy" id="857335"/>
    <lineage>
        <taxon>Bacteria</taxon>
        <taxon>Pseudomonadati</taxon>
        <taxon>Pseudomonadota</taxon>
        <taxon>Betaproteobacteria</taxon>
        <taxon>Rhodocyclales</taxon>
        <taxon>Rhodocyclaceae</taxon>
        <taxon>Candidatus Dactylopiibacterium</taxon>
    </lineage>
</organism>
<dbReference type="GO" id="GO:0005886">
    <property type="term" value="C:plasma membrane"/>
    <property type="evidence" value="ECO:0007669"/>
    <property type="project" value="UniProtKB-SubCell"/>
</dbReference>
<dbReference type="NCBIfam" id="TIGR02532">
    <property type="entry name" value="IV_pilin_GFxxxE"/>
    <property type="match status" value="1"/>
</dbReference>
<sequence length="224" mass="25138">MARICTPARSAISHGRGTEMHRRGFTLIEVLVALAVFAVVTLLAWRGLDVMVGTKARLDGEMRRWRELELVFERLALDLTQIAPRFWVDEQGRTRSAVQASGTTSGAQCQLDLMRFGVDNLPVHARYRLQDGRFTLQILPTSQSQAQSLAEAASALAEAEGKTPDHLLLDDVSRCDLAFLDGNNVWQARWPNSDTLSDATRPRGMRLRLTLDGRGQFERIYYLP</sequence>
<keyword evidence="4" id="KW-1003">Cell membrane</keyword>
<proteinExistence type="inferred from homology"/>
<feature type="transmembrane region" description="Helical" evidence="10">
    <location>
        <begin position="25"/>
        <end position="45"/>
    </location>
</feature>
<evidence type="ECO:0000313" key="14">
    <source>
        <dbReference type="Proteomes" id="UP000623509"/>
    </source>
</evidence>
<dbReference type="Proteomes" id="UP000623509">
    <property type="component" value="Unassembled WGS sequence"/>
</dbReference>
<protein>
    <recommendedName>
        <fullName evidence="3">Type II secretion system protein J</fullName>
    </recommendedName>
</protein>
<evidence type="ECO:0000256" key="3">
    <source>
        <dbReference type="ARBA" id="ARBA00021539"/>
    </source>
</evidence>
<dbReference type="InterPro" id="IPR051621">
    <property type="entry name" value="T2SS_protein_J"/>
</dbReference>
<dbReference type="InterPro" id="IPR012902">
    <property type="entry name" value="N_methyl_site"/>
</dbReference>
<evidence type="ECO:0000256" key="5">
    <source>
        <dbReference type="ARBA" id="ARBA00022481"/>
    </source>
</evidence>
<dbReference type="PANTHER" id="PTHR39583">
    <property type="entry name" value="TYPE II SECRETION SYSTEM PROTEIN J-RELATED"/>
    <property type="match status" value="1"/>
</dbReference>
<dbReference type="PROSITE" id="PS00409">
    <property type="entry name" value="PROKAR_NTER_METHYL"/>
    <property type="match status" value="1"/>
</dbReference>
<keyword evidence="7 10" id="KW-0812">Transmembrane</keyword>
<gene>
    <name evidence="12" type="primary">gspJ</name>
    <name evidence="11" type="ORF">BGI27_11930</name>
    <name evidence="12" type="ORF">CGU29_11325</name>
</gene>
<dbReference type="Proteomes" id="UP000216107">
    <property type="component" value="Unassembled WGS sequence"/>
</dbReference>
<accession>A0A272EQY6</accession>
<keyword evidence="9 10" id="KW-0472">Membrane</keyword>
<reference evidence="11 14" key="1">
    <citation type="submission" date="2016-08" db="EMBL/GenBank/DDBJ databases">
        <title>Candidatus Dactylopiibacterium carminicum genome sequence.</title>
        <authorList>
            <person name="Ramirez-Puebla S.T."/>
            <person name="Ormeno-Orrillo E."/>
            <person name="Vera-Ponce De Leon A."/>
            <person name="Luis L."/>
            <person name="Sanchez-Flores A."/>
            <person name="Monica R."/>
            <person name="Martinez-Romero E."/>
        </authorList>
    </citation>
    <scope>NUCLEOTIDE SEQUENCE [LARGE SCALE GENOMIC DNA]</scope>
    <source>
        <strain evidence="11">END1</strain>
    </source>
</reference>
<comment type="caution">
    <text evidence="12">The sequence shown here is derived from an EMBL/GenBank/DDBJ whole genome shotgun (WGS) entry which is preliminary data.</text>
</comment>
<dbReference type="PANTHER" id="PTHR39583:SF2">
    <property type="entry name" value="TYPE II SECRETION SYSTEM PROTEIN J"/>
    <property type="match status" value="1"/>
</dbReference>
<dbReference type="EMBL" id="MDUX01000040">
    <property type="protein sequence ID" value="KAF7598705.1"/>
    <property type="molecule type" value="Genomic_DNA"/>
</dbReference>
<evidence type="ECO:0000256" key="4">
    <source>
        <dbReference type="ARBA" id="ARBA00022475"/>
    </source>
</evidence>
<dbReference type="EMBL" id="NMRN01000036">
    <property type="protein sequence ID" value="PAS92523.1"/>
    <property type="molecule type" value="Genomic_DNA"/>
</dbReference>
<dbReference type="GO" id="GO:0015627">
    <property type="term" value="C:type II protein secretion system complex"/>
    <property type="evidence" value="ECO:0007669"/>
    <property type="project" value="InterPro"/>
</dbReference>
<evidence type="ECO:0000256" key="10">
    <source>
        <dbReference type="SAM" id="Phobius"/>
    </source>
</evidence>
<evidence type="ECO:0000313" key="11">
    <source>
        <dbReference type="EMBL" id="KAF7598705.1"/>
    </source>
</evidence>
<dbReference type="SUPFAM" id="SSF54523">
    <property type="entry name" value="Pili subunits"/>
    <property type="match status" value="1"/>
</dbReference>
<dbReference type="Pfam" id="PF11612">
    <property type="entry name" value="T2SSJ"/>
    <property type="match status" value="1"/>
</dbReference>
<evidence type="ECO:0000256" key="1">
    <source>
        <dbReference type="ARBA" id="ARBA00004377"/>
    </source>
</evidence>
<reference evidence="12 13" key="2">
    <citation type="submission" date="2017-07" db="EMBL/GenBank/DDBJ databases">
        <title>Candidatus Dactylopiibacterium carminicum, a nitrogen-fixing symbiont of the cochineal insect Dactylopius coccus and Dactylopius opuntiae (Hemiptera: Coccoidea: Dactylopiidae).</title>
        <authorList>
            <person name="Vera A."/>
        </authorList>
    </citation>
    <scope>NUCLEOTIDE SEQUENCE [LARGE SCALE GENOMIC DNA]</scope>
    <source>
        <strain evidence="12 13">NFDCM</strain>
    </source>
</reference>
<dbReference type="GO" id="GO:0015628">
    <property type="term" value="P:protein secretion by the type II secretion system"/>
    <property type="evidence" value="ECO:0007669"/>
    <property type="project" value="InterPro"/>
</dbReference>
<keyword evidence="6" id="KW-0997">Cell inner membrane</keyword>
<evidence type="ECO:0000256" key="8">
    <source>
        <dbReference type="ARBA" id="ARBA00022989"/>
    </source>
</evidence>
<dbReference type="OrthoDB" id="9130196at2"/>
<dbReference type="AlphaFoldDB" id="A0A272EQY6"/>
<evidence type="ECO:0000256" key="7">
    <source>
        <dbReference type="ARBA" id="ARBA00022692"/>
    </source>
</evidence>
<dbReference type="Gene3D" id="2.10.70.20">
    <property type="entry name" value="gspk-gspi-gspj complex like domains"/>
    <property type="match status" value="1"/>
</dbReference>
<dbReference type="Gene3D" id="3.10.610.10">
    <property type="entry name" value="GSPII I/J protein-like"/>
    <property type="match status" value="1"/>
</dbReference>
<dbReference type="InterPro" id="IPR010055">
    <property type="entry name" value="T2SS_protein-GspJ"/>
</dbReference>
<evidence type="ECO:0000256" key="2">
    <source>
        <dbReference type="ARBA" id="ARBA00011084"/>
    </source>
</evidence>
<evidence type="ECO:0000256" key="9">
    <source>
        <dbReference type="ARBA" id="ARBA00023136"/>
    </source>
</evidence>
<evidence type="ECO:0000313" key="13">
    <source>
        <dbReference type="Proteomes" id="UP000216107"/>
    </source>
</evidence>
<keyword evidence="8 10" id="KW-1133">Transmembrane helix</keyword>
<evidence type="ECO:0000313" key="12">
    <source>
        <dbReference type="EMBL" id="PAS92523.1"/>
    </source>
</evidence>
<comment type="similarity">
    <text evidence="2">Belongs to the GSP J family.</text>
</comment>
<keyword evidence="14" id="KW-1185">Reference proteome</keyword>